<protein>
    <recommendedName>
        <fullName evidence="4">Glycosyltransferase RgtA/B/C/D-like domain-containing protein</fullName>
    </recommendedName>
</protein>
<evidence type="ECO:0000256" key="1">
    <source>
        <dbReference type="SAM" id="Phobius"/>
    </source>
</evidence>
<evidence type="ECO:0000313" key="3">
    <source>
        <dbReference type="Proteomes" id="UP000559626"/>
    </source>
</evidence>
<feature type="transmembrane region" description="Helical" evidence="1">
    <location>
        <begin position="153"/>
        <end position="174"/>
    </location>
</feature>
<feature type="transmembrane region" description="Helical" evidence="1">
    <location>
        <begin position="232"/>
        <end position="249"/>
    </location>
</feature>
<feature type="transmembrane region" description="Helical" evidence="1">
    <location>
        <begin position="186"/>
        <end position="212"/>
    </location>
</feature>
<dbReference type="Proteomes" id="UP000559626">
    <property type="component" value="Unassembled WGS sequence"/>
</dbReference>
<keyword evidence="3" id="KW-1185">Reference proteome</keyword>
<name>A0A7Y0AGN6_9BACT</name>
<accession>A0A7Y0AGN6</accession>
<gene>
    <name evidence="2" type="ORF">HHL22_17540</name>
</gene>
<keyword evidence="1" id="KW-0812">Transmembrane</keyword>
<feature type="transmembrane region" description="Helical" evidence="1">
    <location>
        <begin position="130"/>
        <end position="147"/>
    </location>
</feature>
<dbReference type="EMBL" id="JABBGH010000003">
    <property type="protein sequence ID" value="NML67013.1"/>
    <property type="molecule type" value="Genomic_DNA"/>
</dbReference>
<comment type="caution">
    <text evidence="2">The sequence shown here is derived from an EMBL/GenBank/DDBJ whole genome shotgun (WGS) entry which is preliminary data.</text>
</comment>
<keyword evidence="1" id="KW-1133">Transmembrane helix</keyword>
<feature type="transmembrane region" description="Helical" evidence="1">
    <location>
        <begin position="305"/>
        <end position="322"/>
    </location>
</feature>
<organism evidence="2 3">
    <name type="scientific">Hymenobacter polaris</name>
    <dbReference type="NCBI Taxonomy" id="2682546"/>
    <lineage>
        <taxon>Bacteria</taxon>
        <taxon>Pseudomonadati</taxon>
        <taxon>Bacteroidota</taxon>
        <taxon>Cytophagia</taxon>
        <taxon>Cytophagales</taxon>
        <taxon>Hymenobacteraceae</taxon>
        <taxon>Hymenobacter</taxon>
    </lineage>
</organism>
<feature type="transmembrane region" description="Helical" evidence="1">
    <location>
        <begin position="388"/>
        <end position="408"/>
    </location>
</feature>
<evidence type="ECO:0000313" key="2">
    <source>
        <dbReference type="EMBL" id="NML67013.1"/>
    </source>
</evidence>
<feature type="transmembrane region" description="Helical" evidence="1">
    <location>
        <begin position="7"/>
        <end position="28"/>
    </location>
</feature>
<sequence length="597" mass="65653">MAAFSSLSWRWLLLAALLYAGLVAWYAWPLPLAVSSAFVGEPGGDANQYLWNAWNFQRQVALGHDPMRTPLLLYPPGSSLWLHTYTPVLGVLNLAVRQPYQAINLGLLLSFVISGVGAAWLAGRWVRQPLLCVLVGFAFAFSPYKLAHWPEHYHLLLTAAVPFFVAAYLAAWGFEAGRWPHLRNAWALAVATGLLLLTLLSDYYTTAGLLYFAGGYAAWWRLQLGAISWRRWQPWVVLVAVLALGHFASRGLALLGADDFGGLYWGGDLGTYLVPPLHSRWLGTAASRAFWHQPRLPVQASPENVAFLGYLVPGLVLASLVARARRPAQPGALPPLPTVLRPWPALGLLFVLLTIPELRWAGHDLLRLPTSLVHFVPFFNNIRCPTRLVMMAALLLPLLAALGLDQWLASRAAVWRWSVPLLLLAGVFVEYQIESYPLVRAADVPRAYRLAGQQPGAVLFALPLGLGDGGRQVGVFSPAQLRYQTQHGKALRGAYLSRLSAATFATFAHEPVLRTLLLAQRHPDSLALVPGPTPAELAAFGRRYGQPVFVVEPHYYQAPAHQLLRQWLLPRGYREQVVADSAGCFALLLPALGPAVQ</sequence>
<dbReference type="RefSeq" id="WP_169532709.1">
    <property type="nucleotide sequence ID" value="NZ_JABBGH010000003.1"/>
</dbReference>
<evidence type="ECO:0008006" key="4">
    <source>
        <dbReference type="Google" id="ProtNLM"/>
    </source>
</evidence>
<reference evidence="2 3" key="1">
    <citation type="submission" date="2020-04" db="EMBL/GenBank/DDBJ databases">
        <title>Hymenobacter polaris sp. nov., isolated from Arctic soil.</title>
        <authorList>
            <person name="Dahal R.H."/>
        </authorList>
    </citation>
    <scope>NUCLEOTIDE SEQUENCE [LARGE SCALE GENOMIC DNA]</scope>
    <source>
        <strain evidence="2 3">RP-2-7</strain>
    </source>
</reference>
<dbReference type="AlphaFoldDB" id="A0A7Y0AGN6"/>
<proteinExistence type="predicted"/>
<feature type="transmembrane region" description="Helical" evidence="1">
    <location>
        <begin position="102"/>
        <end position="123"/>
    </location>
</feature>
<keyword evidence="1" id="KW-0472">Membrane</keyword>